<evidence type="ECO:0000256" key="1">
    <source>
        <dbReference type="SAM" id="MobiDB-lite"/>
    </source>
</evidence>
<proteinExistence type="predicted"/>
<gene>
    <name evidence="2" type="ORF">LAMI_0B03620G</name>
</gene>
<sequence length="176" mass="20889">MRKRQLHNENCNKSQDPTLHPHRESLFLIRLYSRFVCILVKEGRNLCLYPVSPKINRLSRVPLRPLSFSSPERRGAMGRSACTLEPNLPEKKDQKNRHRRRRRRHRTTFPFAPIFTPQAPTHLSHRARAVKANRWLRLAKCMQHLHALHLLYDGTETPTELNLNLHRNQRARTIYN</sequence>
<protein>
    <submittedName>
        <fullName evidence="2">LAMI_0B03620g1_1</fullName>
    </submittedName>
</protein>
<feature type="compositionally biased region" description="Basic residues" evidence="1">
    <location>
        <begin position="94"/>
        <end position="104"/>
    </location>
</feature>
<feature type="region of interest" description="Disordered" evidence="1">
    <location>
        <begin position="69"/>
        <end position="104"/>
    </location>
</feature>
<name>A0A1G4IUX2_9SACH</name>
<dbReference type="AlphaFoldDB" id="A0A1G4IUX2"/>
<reference evidence="2 3" key="1">
    <citation type="submission" date="2016-03" db="EMBL/GenBank/DDBJ databases">
        <authorList>
            <person name="Devillers H."/>
        </authorList>
    </citation>
    <scope>NUCLEOTIDE SEQUENCE [LARGE SCALE GENOMIC DNA]</scope>
    <source>
        <strain evidence="2">CBS 11717</strain>
    </source>
</reference>
<evidence type="ECO:0000313" key="3">
    <source>
        <dbReference type="Proteomes" id="UP000191024"/>
    </source>
</evidence>
<accession>A0A1G4IUX2</accession>
<dbReference type="EMBL" id="LT598464">
    <property type="protein sequence ID" value="SCU80764.1"/>
    <property type="molecule type" value="Genomic_DNA"/>
</dbReference>
<dbReference type="Proteomes" id="UP000191024">
    <property type="component" value="Chromosome B"/>
</dbReference>
<evidence type="ECO:0000313" key="2">
    <source>
        <dbReference type="EMBL" id="SCU80764.1"/>
    </source>
</evidence>
<organism evidence="2 3">
    <name type="scientific">Lachancea mirantina</name>
    <dbReference type="NCBI Taxonomy" id="1230905"/>
    <lineage>
        <taxon>Eukaryota</taxon>
        <taxon>Fungi</taxon>
        <taxon>Dikarya</taxon>
        <taxon>Ascomycota</taxon>
        <taxon>Saccharomycotina</taxon>
        <taxon>Saccharomycetes</taxon>
        <taxon>Saccharomycetales</taxon>
        <taxon>Saccharomycetaceae</taxon>
        <taxon>Lachancea</taxon>
    </lineage>
</organism>
<keyword evidence="3" id="KW-1185">Reference proteome</keyword>